<dbReference type="EMBL" id="KL197709">
    <property type="protein sequence ID" value="KDQ64747.1"/>
    <property type="molecule type" value="Genomic_DNA"/>
</dbReference>
<evidence type="ECO:0000313" key="4">
    <source>
        <dbReference type="EMBL" id="KDQ64747.1"/>
    </source>
</evidence>
<feature type="domain" description="RRM" evidence="3">
    <location>
        <begin position="29"/>
        <end position="106"/>
    </location>
</feature>
<name>A0A067QMJ1_9AGAM</name>
<feature type="compositionally biased region" description="Basic residues" evidence="2">
    <location>
        <begin position="117"/>
        <end position="130"/>
    </location>
</feature>
<dbReference type="GO" id="GO:0003723">
    <property type="term" value="F:RNA binding"/>
    <property type="evidence" value="ECO:0007669"/>
    <property type="project" value="UniProtKB-UniRule"/>
</dbReference>
<dbReference type="SUPFAM" id="SSF54928">
    <property type="entry name" value="RNA-binding domain, RBD"/>
    <property type="match status" value="2"/>
</dbReference>
<feature type="compositionally biased region" description="Basic and acidic residues" evidence="2">
    <location>
        <begin position="420"/>
        <end position="437"/>
    </location>
</feature>
<dbReference type="HOGENOM" id="CLU_420444_0_0_1"/>
<dbReference type="InterPro" id="IPR012677">
    <property type="entry name" value="Nucleotide-bd_a/b_plait_sf"/>
</dbReference>
<feature type="compositionally biased region" description="Basic residues" evidence="2">
    <location>
        <begin position="162"/>
        <end position="173"/>
    </location>
</feature>
<dbReference type="PANTHER" id="PTHR21032:SF0">
    <property type="entry name" value="G PATCH DOMAIN-CONTAINING PROTEIN 11"/>
    <property type="match status" value="1"/>
</dbReference>
<feature type="domain" description="RRM" evidence="3">
    <location>
        <begin position="232"/>
        <end position="312"/>
    </location>
</feature>
<dbReference type="Pfam" id="PF01585">
    <property type="entry name" value="G-patch"/>
    <property type="match status" value="1"/>
</dbReference>
<dbReference type="InParanoid" id="A0A067QMJ1"/>
<evidence type="ECO:0000256" key="2">
    <source>
        <dbReference type="SAM" id="MobiDB-lite"/>
    </source>
</evidence>
<dbReference type="OrthoDB" id="786951at2759"/>
<dbReference type="Gene3D" id="3.30.70.330">
    <property type="match status" value="2"/>
</dbReference>
<keyword evidence="1" id="KW-0694">RNA-binding</keyword>
<dbReference type="PROSITE" id="PS50102">
    <property type="entry name" value="RRM"/>
    <property type="match status" value="2"/>
</dbReference>
<feature type="compositionally biased region" description="Polar residues" evidence="2">
    <location>
        <begin position="487"/>
        <end position="498"/>
    </location>
</feature>
<feature type="compositionally biased region" description="Low complexity" evidence="2">
    <location>
        <begin position="180"/>
        <end position="201"/>
    </location>
</feature>
<dbReference type="InterPro" id="IPR000467">
    <property type="entry name" value="G_patch_dom"/>
</dbReference>
<dbReference type="Proteomes" id="UP000027265">
    <property type="component" value="Unassembled WGS sequence"/>
</dbReference>
<dbReference type="GO" id="GO:0000776">
    <property type="term" value="C:kinetochore"/>
    <property type="evidence" value="ECO:0007669"/>
    <property type="project" value="TreeGrafter"/>
</dbReference>
<evidence type="ECO:0000313" key="5">
    <source>
        <dbReference type="Proteomes" id="UP000027265"/>
    </source>
</evidence>
<dbReference type="InterPro" id="IPR000504">
    <property type="entry name" value="RRM_dom"/>
</dbReference>
<proteinExistence type="predicted"/>
<evidence type="ECO:0000259" key="3">
    <source>
        <dbReference type="PROSITE" id="PS50102"/>
    </source>
</evidence>
<feature type="compositionally biased region" description="Basic and acidic residues" evidence="2">
    <location>
        <begin position="501"/>
        <end position="520"/>
    </location>
</feature>
<dbReference type="Pfam" id="PF13821">
    <property type="entry name" value="DUF4187"/>
    <property type="match status" value="1"/>
</dbReference>
<feature type="compositionally biased region" description="Basic and acidic residues" evidence="2">
    <location>
        <begin position="669"/>
        <end position="681"/>
    </location>
</feature>
<dbReference type="PANTHER" id="PTHR21032">
    <property type="entry name" value="G PATCH DOMAIN-CONTAINING PROTEIN 11"/>
    <property type="match status" value="1"/>
</dbReference>
<dbReference type="SMART" id="SM00360">
    <property type="entry name" value="RRM"/>
    <property type="match status" value="2"/>
</dbReference>
<dbReference type="InterPro" id="IPR035979">
    <property type="entry name" value="RBD_domain_sf"/>
</dbReference>
<dbReference type="Pfam" id="PF00076">
    <property type="entry name" value="RRM_1"/>
    <property type="match status" value="2"/>
</dbReference>
<dbReference type="SMART" id="SM01173">
    <property type="entry name" value="DUF4187"/>
    <property type="match status" value="1"/>
</dbReference>
<organism evidence="4 5">
    <name type="scientific">Jaapia argillacea MUCL 33604</name>
    <dbReference type="NCBI Taxonomy" id="933084"/>
    <lineage>
        <taxon>Eukaryota</taxon>
        <taxon>Fungi</taxon>
        <taxon>Dikarya</taxon>
        <taxon>Basidiomycota</taxon>
        <taxon>Agaricomycotina</taxon>
        <taxon>Agaricomycetes</taxon>
        <taxon>Agaricomycetidae</taxon>
        <taxon>Jaapiales</taxon>
        <taxon>Jaapiaceae</taxon>
        <taxon>Jaapia</taxon>
    </lineage>
</organism>
<feature type="region of interest" description="Disordered" evidence="2">
    <location>
        <begin position="642"/>
        <end position="681"/>
    </location>
</feature>
<dbReference type="InterPro" id="IPR039249">
    <property type="entry name" value="GPATCH11"/>
</dbReference>
<reference evidence="5" key="1">
    <citation type="journal article" date="2014" name="Proc. Natl. Acad. Sci. U.S.A.">
        <title>Extensive sampling of basidiomycete genomes demonstrates inadequacy of the white-rot/brown-rot paradigm for wood decay fungi.</title>
        <authorList>
            <person name="Riley R."/>
            <person name="Salamov A.A."/>
            <person name="Brown D.W."/>
            <person name="Nagy L.G."/>
            <person name="Floudas D."/>
            <person name="Held B.W."/>
            <person name="Levasseur A."/>
            <person name="Lombard V."/>
            <person name="Morin E."/>
            <person name="Otillar R."/>
            <person name="Lindquist E.A."/>
            <person name="Sun H."/>
            <person name="LaButti K.M."/>
            <person name="Schmutz J."/>
            <person name="Jabbour D."/>
            <person name="Luo H."/>
            <person name="Baker S.E."/>
            <person name="Pisabarro A.G."/>
            <person name="Walton J.D."/>
            <person name="Blanchette R.A."/>
            <person name="Henrissat B."/>
            <person name="Martin F."/>
            <person name="Cullen D."/>
            <person name="Hibbett D.S."/>
            <person name="Grigoriev I.V."/>
        </authorList>
    </citation>
    <scope>NUCLEOTIDE SEQUENCE [LARGE SCALE GENOMIC DNA]</scope>
    <source>
        <strain evidence="5">MUCL 33604</strain>
    </source>
</reference>
<keyword evidence="5" id="KW-1185">Reference proteome</keyword>
<evidence type="ECO:0000256" key="1">
    <source>
        <dbReference type="PROSITE-ProRule" id="PRU00176"/>
    </source>
</evidence>
<accession>A0A067QMJ1</accession>
<feature type="compositionally biased region" description="Basic residues" evidence="2">
    <location>
        <begin position="205"/>
        <end position="219"/>
    </location>
</feature>
<gene>
    <name evidence="4" type="ORF">JAAARDRAFT_75262</name>
</gene>
<protein>
    <recommendedName>
        <fullName evidence="3">RRM domain-containing protein</fullName>
    </recommendedName>
</protein>
<feature type="region of interest" description="Disordered" evidence="2">
    <location>
        <begin position="474"/>
        <end position="533"/>
    </location>
</feature>
<dbReference type="InterPro" id="IPR025239">
    <property type="entry name" value="DUF4187"/>
</dbReference>
<feature type="region of interest" description="Disordered" evidence="2">
    <location>
        <begin position="109"/>
        <end position="231"/>
    </location>
</feature>
<feature type="region of interest" description="Disordered" evidence="2">
    <location>
        <begin position="357"/>
        <end position="381"/>
    </location>
</feature>
<feature type="region of interest" description="Disordered" evidence="2">
    <location>
        <begin position="395"/>
        <end position="437"/>
    </location>
</feature>
<sequence>MSDAPAAPVTENGVPPVTQDKVEEEVPGFKVFAGNLAYSTTDDGLKSFFAPVQSEILSAQVIMRGIRSAGYGFVALSTEEAAQKAVELLNKTELDGRTVIIEIAKPAEEKDKDKKERKARRRLGRRGRKAPRGEITDAEASGEAEKVEEANAPASTEESKPKQKKKKAPRKRGGAAVNGTSETPATDATPAAEATTEASADASKRQPRPKRVRAPRPRRPAGEEPSGEPSKNMLFVANLGFSIDDDALRALFTEAGINVVSARVICKRWGVRRSQGYGFVDVGDEEEQKKAIEKLQGKDVGGREIAVKVAVNSQIRHDEAEGEKAEGAHDAVEATTETTFSGLVPFFVVDLGVKRNPTSLHTGTSHRDIGSTGNRTTMADDEDDYLSDKFLLQASNSSSSSGTHTYAEKRKAAQRRAHQRHEQNKLKSRRELELESREAGLSKSLFERAKEEESTLGKGNKALAMMMKMGFKPGQALGQTHDAEPIASSSEASRSHTPVASEDKDRVSKSHPAEPDDARGRVQHRTTPLPLNEWAGKKGIGLGKRSLSQSIVDRAAKMAKMAEETNHDTFRNRAREDFLERQAEGRLAAAQRTCVSLDEKAGKKYNTFWLNPNNPDDFPAEIMEVLTNDLVMIAAQRRRDQDSMEARLRAQMRQDALQPLSSNSEEDTPLDKQSDKESLSPELVREATAFLRLNARQRLEMVLSYLRDQYSYCFWCGNQYDDQDDMERECPGEDEDAHD</sequence>
<dbReference type="STRING" id="933084.A0A067QMJ1"/>
<dbReference type="AlphaFoldDB" id="A0A067QMJ1"/>